<dbReference type="GO" id="GO:0016491">
    <property type="term" value="F:oxidoreductase activity"/>
    <property type="evidence" value="ECO:0007669"/>
    <property type="project" value="InterPro"/>
</dbReference>
<dbReference type="PANTHER" id="PTHR10160">
    <property type="entry name" value="NAD(P) TRANSHYDROGENASE"/>
    <property type="match status" value="1"/>
</dbReference>
<dbReference type="SUPFAM" id="SSF52283">
    <property type="entry name" value="Formate/glycerate dehydrogenase catalytic domain-like"/>
    <property type="match status" value="1"/>
</dbReference>
<evidence type="ECO:0000256" key="1">
    <source>
        <dbReference type="ARBA" id="ARBA00003943"/>
    </source>
</evidence>
<dbReference type="Pfam" id="PF05222">
    <property type="entry name" value="AlaDh_PNT_N"/>
    <property type="match status" value="1"/>
</dbReference>
<dbReference type="EMBL" id="PVTF01000018">
    <property type="protein sequence ID" value="PRY34121.1"/>
    <property type="molecule type" value="Genomic_DNA"/>
</dbReference>
<evidence type="ECO:0000259" key="9">
    <source>
        <dbReference type="SMART" id="SM01002"/>
    </source>
</evidence>
<dbReference type="InterPro" id="IPR008143">
    <property type="entry name" value="Ala_DH/PNT_CS2"/>
</dbReference>
<proteinExistence type="inferred from homology"/>
<feature type="domain" description="Alanine dehydrogenase/pyridine nucleotide transhydrogenase NAD(H)-binding" evidence="9">
    <location>
        <begin position="146"/>
        <end position="307"/>
    </location>
</feature>
<gene>
    <name evidence="11" type="ORF">CLV43_118149</name>
</gene>
<dbReference type="OrthoDB" id="9804592at2"/>
<dbReference type="SMART" id="SM01002">
    <property type="entry name" value="AlaDh_PNT_C"/>
    <property type="match status" value="1"/>
</dbReference>
<evidence type="ECO:0000313" key="11">
    <source>
        <dbReference type="EMBL" id="PRY34121.1"/>
    </source>
</evidence>
<comment type="caution">
    <text evidence="11">The sequence shown here is derived from an EMBL/GenBank/DDBJ whole genome shotgun (WGS) entry which is preliminary data.</text>
</comment>
<dbReference type="Gene3D" id="3.40.50.720">
    <property type="entry name" value="NAD(P)-binding Rossmann-like Domain"/>
    <property type="match status" value="2"/>
</dbReference>
<organism evidence="11 12">
    <name type="scientific">Umezawaea tangerina</name>
    <dbReference type="NCBI Taxonomy" id="84725"/>
    <lineage>
        <taxon>Bacteria</taxon>
        <taxon>Bacillati</taxon>
        <taxon>Actinomycetota</taxon>
        <taxon>Actinomycetes</taxon>
        <taxon>Pseudonocardiales</taxon>
        <taxon>Pseudonocardiaceae</taxon>
        <taxon>Umezawaea</taxon>
    </lineage>
</organism>
<evidence type="ECO:0000256" key="3">
    <source>
        <dbReference type="ARBA" id="ARBA00012943"/>
    </source>
</evidence>
<reference evidence="11 12" key="1">
    <citation type="submission" date="2018-03" db="EMBL/GenBank/DDBJ databases">
        <title>Genomic Encyclopedia of Archaeal and Bacterial Type Strains, Phase II (KMG-II): from individual species to whole genera.</title>
        <authorList>
            <person name="Goeker M."/>
        </authorList>
    </citation>
    <scope>NUCLEOTIDE SEQUENCE [LARGE SCALE GENOMIC DNA]</scope>
    <source>
        <strain evidence="11 12">DSM 44720</strain>
    </source>
</reference>
<dbReference type="AlphaFoldDB" id="A0A2T0SL29"/>
<keyword evidence="5" id="KW-0521">NADP</keyword>
<dbReference type="Proteomes" id="UP000239494">
    <property type="component" value="Unassembled WGS sequence"/>
</dbReference>
<dbReference type="PANTHER" id="PTHR10160:SF19">
    <property type="entry name" value="PROTON-TRANSLOCATING NAD(P)(+) TRANSHYDROGENASE"/>
    <property type="match status" value="1"/>
</dbReference>
<evidence type="ECO:0000256" key="8">
    <source>
        <dbReference type="ARBA" id="ARBA00048202"/>
    </source>
</evidence>
<feature type="domain" description="Alanine dehydrogenase/pyridine nucleotide transhydrogenase N-terminal" evidence="10">
    <location>
        <begin position="4"/>
        <end position="137"/>
    </location>
</feature>
<dbReference type="RefSeq" id="WP_106195678.1">
    <property type="nucleotide sequence ID" value="NZ_PVTF01000018.1"/>
</dbReference>
<evidence type="ECO:0000313" key="12">
    <source>
        <dbReference type="Proteomes" id="UP000239494"/>
    </source>
</evidence>
<evidence type="ECO:0000256" key="5">
    <source>
        <dbReference type="ARBA" id="ARBA00022857"/>
    </source>
</evidence>
<accession>A0A2T0SL29</accession>
<dbReference type="Pfam" id="PF01262">
    <property type="entry name" value="AlaDh_PNT_C"/>
    <property type="match status" value="1"/>
</dbReference>
<keyword evidence="12" id="KW-1185">Reference proteome</keyword>
<protein>
    <recommendedName>
        <fullName evidence="3">proton-translocating NAD(P)(+) transhydrogenase</fullName>
        <ecNumber evidence="3">7.1.1.1</ecNumber>
    </recommendedName>
</protein>
<comment type="catalytic activity">
    <reaction evidence="8">
        <text>NAD(+) + NADPH + H(+)(in) = NADH + NADP(+) + H(+)(out)</text>
        <dbReference type="Rhea" id="RHEA:47992"/>
        <dbReference type="ChEBI" id="CHEBI:15378"/>
        <dbReference type="ChEBI" id="CHEBI:57540"/>
        <dbReference type="ChEBI" id="CHEBI:57783"/>
        <dbReference type="ChEBI" id="CHEBI:57945"/>
        <dbReference type="ChEBI" id="CHEBI:58349"/>
        <dbReference type="EC" id="7.1.1.1"/>
    </reaction>
</comment>
<sequence length="369" mass="38476">MRVGIPAESRPAERRVACVPDTVRTLVGAGLVVDVQSGAGTHAYAADAAYRAAGAQVVAQDTVGEVEAVLSVQPLEIAQARRLRPGDITISFLSPPNELELVRVLAERGVTSFSLDLLPRVTRAQGADALSSQALVAGYRAVLVAAERLPRFLPMFTTAAGTVPPAKVLVLGAGVAGLQAIATARRLGAVVEAYDVRAAAAEEVRSLGARFVELPLETQQGVYAAEQSETFLERQRELIAERVAASDVVITTAAIPGRAAPVLVTTDMLKAMAPGSVVVDLAAESGGNCAGSVAGQEVWVGDVLVHGARNMPSGMPIHASKLYARNVANLLMMMTEDGVVEPDLTDEVLAGCCLTHAGEVRHEPTRGLL</sequence>
<evidence type="ECO:0000256" key="2">
    <source>
        <dbReference type="ARBA" id="ARBA00005689"/>
    </source>
</evidence>
<comment type="function">
    <text evidence="1">The transhydrogenation between NADH and NADP is coupled to respiration and ATP hydrolysis and functions as a proton pump across the membrane.</text>
</comment>
<evidence type="ECO:0000256" key="6">
    <source>
        <dbReference type="ARBA" id="ARBA00022967"/>
    </source>
</evidence>
<evidence type="ECO:0000259" key="10">
    <source>
        <dbReference type="SMART" id="SM01003"/>
    </source>
</evidence>
<dbReference type="SMART" id="SM01003">
    <property type="entry name" value="AlaDh_PNT_N"/>
    <property type="match status" value="1"/>
</dbReference>
<keyword evidence="7" id="KW-0520">NAD</keyword>
<keyword evidence="6" id="KW-1278">Translocase</keyword>
<dbReference type="GO" id="GO:0008750">
    <property type="term" value="F:proton-translocating NAD(P)+ transhydrogenase activity"/>
    <property type="evidence" value="ECO:0007669"/>
    <property type="project" value="UniProtKB-EC"/>
</dbReference>
<dbReference type="GO" id="GO:0005886">
    <property type="term" value="C:plasma membrane"/>
    <property type="evidence" value="ECO:0007669"/>
    <property type="project" value="TreeGrafter"/>
</dbReference>
<dbReference type="GO" id="GO:0006740">
    <property type="term" value="P:NADPH regeneration"/>
    <property type="evidence" value="ECO:0007669"/>
    <property type="project" value="TreeGrafter"/>
</dbReference>
<keyword evidence="4" id="KW-0547">Nucleotide-binding</keyword>
<dbReference type="CDD" id="cd05304">
    <property type="entry name" value="Rubrum_tdh"/>
    <property type="match status" value="1"/>
</dbReference>
<dbReference type="InterPro" id="IPR036291">
    <property type="entry name" value="NAD(P)-bd_dom_sf"/>
</dbReference>
<dbReference type="SUPFAM" id="SSF51735">
    <property type="entry name" value="NAD(P)-binding Rossmann-fold domains"/>
    <property type="match status" value="1"/>
</dbReference>
<dbReference type="InterPro" id="IPR007886">
    <property type="entry name" value="AlaDH/PNT_N"/>
</dbReference>
<dbReference type="EC" id="7.1.1.1" evidence="3"/>
<evidence type="ECO:0000256" key="4">
    <source>
        <dbReference type="ARBA" id="ARBA00022741"/>
    </source>
</evidence>
<dbReference type="GO" id="GO:0050661">
    <property type="term" value="F:NADP binding"/>
    <property type="evidence" value="ECO:0007669"/>
    <property type="project" value="TreeGrafter"/>
</dbReference>
<dbReference type="InterPro" id="IPR007698">
    <property type="entry name" value="AlaDH/PNT_NAD(H)-bd"/>
</dbReference>
<evidence type="ECO:0000256" key="7">
    <source>
        <dbReference type="ARBA" id="ARBA00023027"/>
    </source>
</evidence>
<name>A0A2T0SL29_9PSEU</name>
<dbReference type="PROSITE" id="PS00837">
    <property type="entry name" value="ALADH_PNT_2"/>
    <property type="match status" value="1"/>
</dbReference>
<comment type="similarity">
    <text evidence="2">Belongs to the AlaDH/PNT family.</text>
</comment>